<reference evidence="2 3" key="1">
    <citation type="submission" date="2023-04" db="EMBL/GenBank/DDBJ databases">
        <title>A novel bacteria isolated from coastal sediment.</title>
        <authorList>
            <person name="Liu X.-J."/>
            <person name="Du Z.-J."/>
        </authorList>
    </citation>
    <scope>NUCLEOTIDE SEQUENCE [LARGE SCALE GENOMIC DNA]</scope>
    <source>
        <strain evidence="2 3">SDUM461004</strain>
    </source>
</reference>
<organism evidence="2 3">
    <name type="scientific">Thalassobacterium sedimentorum</name>
    <dbReference type="NCBI Taxonomy" id="3041258"/>
    <lineage>
        <taxon>Bacteria</taxon>
        <taxon>Pseudomonadati</taxon>
        <taxon>Verrucomicrobiota</taxon>
        <taxon>Opitutia</taxon>
        <taxon>Puniceicoccales</taxon>
        <taxon>Coraliomargaritaceae</taxon>
        <taxon>Thalassobacterium</taxon>
    </lineage>
</organism>
<dbReference type="EMBL" id="JARXIC010000015">
    <property type="protein sequence ID" value="MDQ8194890.1"/>
    <property type="molecule type" value="Genomic_DNA"/>
</dbReference>
<gene>
    <name evidence="2" type="ORF">QEH59_10665</name>
</gene>
<evidence type="ECO:0000256" key="1">
    <source>
        <dbReference type="SAM" id="SignalP"/>
    </source>
</evidence>
<proteinExistence type="predicted"/>
<name>A0ABU1AM07_9BACT</name>
<accession>A0ABU1AM07</accession>
<evidence type="ECO:0000313" key="3">
    <source>
        <dbReference type="Proteomes" id="UP001243717"/>
    </source>
</evidence>
<feature type="signal peptide" evidence="1">
    <location>
        <begin position="1"/>
        <end position="20"/>
    </location>
</feature>
<dbReference type="RefSeq" id="WP_308985354.1">
    <property type="nucleotide sequence ID" value="NZ_JARXIC010000015.1"/>
</dbReference>
<feature type="chain" id="PRO_5047297002" evidence="1">
    <location>
        <begin position="21"/>
        <end position="216"/>
    </location>
</feature>
<evidence type="ECO:0000313" key="2">
    <source>
        <dbReference type="EMBL" id="MDQ8194890.1"/>
    </source>
</evidence>
<protein>
    <submittedName>
        <fullName evidence="2">Uncharacterized protein</fullName>
    </submittedName>
</protein>
<comment type="caution">
    <text evidence="2">The sequence shown here is derived from an EMBL/GenBank/DDBJ whole genome shotgun (WGS) entry which is preliminary data.</text>
</comment>
<sequence>MKAQFITLSAIMASVSWSSAQTDVQSHSNNLHESERAVSQLTINSNEIAEANQRYQNTMNVETPESGQVQQLSDLSINKHDSDNILTDSRGNNYTIDTNGQLRSGVDTGYGRNDRNVAEDLRMSNYKDRDRLSRSIVNEIKRDEELARDWVKHQEQVDSWRNQVRNDLALLNQSSESDYELARDRLHKSYSSYHDAKVQARGFISQPNTRASTPHK</sequence>
<keyword evidence="1" id="KW-0732">Signal</keyword>
<keyword evidence="3" id="KW-1185">Reference proteome</keyword>
<dbReference type="Proteomes" id="UP001243717">
    <property type="component" value="Unassembled WGS sequence"/>
</dbReference>